<evidence type="ECO:0000313" key="7">
    <source>
        <dbReference type="EMBL" id="RHA57514.1"/>
    </source>
</evidence>
<proteinExistence type="predicted"/>
<evidence type="ECO:0000256" key="3">
    <source>
        <dbReference type="ARBA" id="ARBA00022801"/>
    </source>
</evidence>
<dbReference type="GeneID" id="66466466"/>
<evidence type="ECO:0000313" key="11">
    <source>
        <dbReference type="Proteomes" id="UP000283314"/>
    </source>
</evidence>
<dbReference type="GO" id="GO:0016787">
    <property type="term" value="F:hydrolase activity"/>
    <property type="evidence" value="ECO:0007669"/>
    <property type="project" value="UniProtKB-KW"/>
</dbReference>
<dbReference type="InterPro" id="IPR036866">
    <property type="entry name" value="RibonucZ/Hydroxyglut_hydro"/>
</dbReference>
<dbReference type="Gene3D" id="3.60.15.10">
    <property type="entry name" value="Ribonuclease Z/Hydroxyacylglutathione hydrolase-like"/>
    <property type="match status" value="1"/>
</dbReference>
<dbReference type="EMBL" id="QROT01000003">
    <property type="protein sequence ID" value="RHL46427.1"/>
    <property type="molecule type" value="Genomic_DNA"/>
</dbReference>
<dbReference type="InterPro" id="IPR001279">
    <property type="entry name" value="Metallo-B-lactamas"/>
</dbReference>
<dbReference type="Proteomes" id="UP000284779">
    <property type="component" value="Unassembled WGS sequence"/>
</dbReference>
<dbReference type="Proteomes" id="UP000284598">
    <property type="component" value="Unassembled WGS sequence"/>
</dbReference>
<dbReference type="EMBL" id="QRHR01000006">
    <property type="protein sequence ID" value="RHF88567.1"/>
    <property type="molecule type" value="Genomic_DNA"/>
</dbReference>
<comment type="caution">
    <text evidence="6">The sequence shown here is derived from an EMBL/GenBank/DDBJ whole genome shotgun (WGS) entry which is preliminary data.</text>
</comment>
<evidence type="ECO:0000313" key="13">
    <source>
        <dbReference type="Proteomes" id="UP000284779"/>
    </source>
</evidence>
<dbReference type="EMBL" id="QSFO01000001">
    <property type="protein sequence ID" value="RHA57514.1"/>
    <property type="molecule type" value="Genomic_DNA"/>
</dbReference>
<dbReference type="InterPro" id="IPR051453">
    <property type="entry name" value="MBL_Glyoxalase_II"/>
</dbReference>
<evidence type="ECO:0000256" key="4">
    <source>
        <dbReference type="ARBA" id="ARBA00022833"/>
    </source>
</evidence>
<protein>
    <submittedName>
        <fullName evidence="6">MBL fold metallo-hydrolase</fullName>
    </submittedName>
</protein>
<reference evidence="11 12" key="1">
    <citation type="submission" date="2018-08" db="EMBL/GenBank/DDBJ databases">
        <title>A genome reference for cultivated species of the human gut microbiota.</title>
        <authorList>
            <person name="Zou Y."/>
            <person name="Xue W."/>
            <person name="Luo G."/>
        </authorList>
    </citation>
    <scope>NUCLEOTIDE SEQUENCE [LARGE SCALE GENOMIC DNA]</scope>
    <source>
        <strain evidence="10 11">AF37-4</strain>
        <strain evidence="9 15">AM23-22</strain>
        <strain evidence="8 14">AM42-30</strain>
        <strain evidence="7 12">AM43-2</strain>
        <strain evidence="6 13">AM44-11BH</strain>
    </source>
</reference>
<dbReference type="PANTHER" id="PTHR46233:SF3">
    <property type="entry name" value="HYDROXYACYLGLUTATHIONE HYDROLASE GLOC"/>
    <property type="match status" value="1"/>
</dbReference>
<dbReference type="RefSeq" id="WP_117900477.1">
    <property type="nucleotide sequence ID" value="NZ_CABJDQ010000003.1"/>
</dbReference>
<evidence type="ECO:0000313" key="8">
    <source>
        <dbReference type="EMBL" id="RHA81171.1"/>
    </source>
</evidence>
<evidence type="ECO:0000259" key="5">
    <source>
        <dbReference type="SMART" id="SM00849"/>
    </source>
</evidence>
<evidence type="ECO:0000313" key="9">
    <source>
        <dbReference type="EMBL" id="RHF88567.1"/>
    </source>
</evidence>
<dbReference type="SMART" id="SM00849">
    <property type="entry name" value="Lactamase_B"/>
    <property type="match status" value="1"/>
</dbReference>
<feature type="domain" description="Metallo-beta-lactamase" evidence="5">
    <location>
        <begin position="15"/>
        <end position="194"/>
    </location>
</feature>
<evidence type="ECO:0000313" key="14">
    <source>
        <dbReference type="Proteomes" id="UP000285740"/>
    </source>
</evidence>
<dbReference type="Pfam" id="PF00753">
    <property type="entry name" value="Lactamase_B"/>
    <property type="match status" value="1"/>
</dbReference>
<dbReference type="GO" id="GO:0046872">
    <property type="term" value="F:metal ion binding"/>
    <property type="evidence" value="ECO:0007669"/>
    <property type="project" value="UniProtKB-KW"/>
</dbReference>
<dbReference type="SUPFAM" id="SSF56281">
    <property type="entry name" value="Metallo-hydrolase/oxidoreductase"/>
    <property type="match status" value="1"/>
</dbReference>
<accession>A0A413RBY3</accession>
<keyword evidence="2" id="KW-0479">Metal-binding</keyword>
<dbReference type="Proteomes" id="UP000285740">
    <property type="component" value="Unassembled WGS sequence"/>
</dbReference>
<keyword evidence="13" id="KW-1185">Reference proteome</keyword>
<dbReference type="EMBL" id="QSFV01000007">
    <property type="protein sequence ID" value="RHA81171.1"/>
    <property type="molecule type" value="Genomic_DNA"/>
</dbReference>
<dbReference type="PANTHER" id="PTHR46233">
    <property type="entry name" value="HYDROXYACYLGLUTATHIONE HYDROLASE GLOC"/>
    <property type="match status" value="1"/>
</dbReference>
<keyword evidence="3 6" id="KW-0378">Hydrolase</keyword>
<sequence length="207" mass="23013">MGKIEIRNLLVSECYTNCYLCKNKETGEGFIVDPGENELKISVNISKMEMKPVAIILTHGHYDHIGAVNALKERYGIKVYVSEAEKELIGDKKMNLSSYFDSPMTIEADEFLKDGQKITLAGINMTFIATPGHTPGSGCYYLEDNEILFSGDTLFHGSRGRTDFPGGSESEIMKSIREKLLKKLPDETAVLPGHNDSTTIGTEKVYY</sequence>
<dbReference type="Proteomes" id="UP000283314">
    <property type="component" value="Unassembled WGS sequence"/>
</dbReference>
<evidence type="ECO:0000313" key="6">
    <source>
        <dbReference type="EMBL" id="RHA20173.1"/>
    </source>
</evidence>
<evidence type="ECO:0000313" key="15">
    <source>
        <dbReference type="Proteomes" id="UP000286186"/>
    </source>
</evidence>
<comment type="cofactor">
    <cofactor evidence="1">
        <name>Zn(2+)</name>
        <dbReference type="ChEBI" id="CHEBI:29105"/>
    </cofactor>
</comment>
<dbReference type="CDD" id="cd06262">
    <property type="entry name" value="metallo-hydrolase-like_MBL-fold"/>
    <property type="match status" value="1"/>
</dbReference>
<dbReference type="AlphaFoldDB" id="A0A413RBY3"/>
<organism evidence="6 13">
    <name type="scientific">Eubacterium ventriosum</name>
    <dbReference type="NCBI Taxonomy" id="39496"/>
    <lineage>
        <taxon>Bacteria</taxon>
        <taxon>Bacillati</taxon>
        <taxon>Bacillota</taxon>
        <taxon>Clostridia</taxon>
        <taxon>Eubacteriales</taxon>
        <taxon>Eubacteriaceae</taxon>
        <taxon>Eubacterium</taxon>
    </lineage>
</organism>
<dbReference type="EMBL" id="QSFD01000002">
    <property type="protein sequence ID" value="RHA20173.1"/>
    <property type="molecule type" value="Genomic_DNA"/>
</dbReference>
<keyword evidence="4" id="KW-0862">Zinc</keyword>
<gene>
    <name evidence="10" type="ORF">DW018_04355</name>
    <name evidence="9" type="ORF">DW652_07465</name>
    <name evidence="8" type="ORF">DW918_03810</name>
    <name evidence="7" type="ORF">DW929_01435</name>
    <name evidence="6" type="ORF">DW944_03295</name>
</gene>
<evidence type="ECO:0000313" key="10">
    <source>
        <dbReference type="EMBL" id="RHL46427.1"/>
    </source>
</evidence>
<evidence type="ECO:0000313" key="12">
    <source>
        <dbReference type="Proteomes" id="UP000284598"/>
    </source>
</evidence>
<evidence type="ECO:0000256" key="1">
    <source>
        <dbReference type="ARBA" id="ARBA00001947"/>
    </source>
</evidence>
<name>A0A413RBY3_9FIRM</name>
<evidence type="ECO:0000256" key="2">
    <source>
        <dbReference type="ARBA" id="ARBA00022723"/>
    </source>
</evidence>
<dbReference type="Proteomes" id="UP000286186">
    <property type="component" value="Unassembled WGS sequence"/>
</dbReference>